<comment type="similarity">
    <text evidence="1">Belongs to the short-chain dehydrogenases/reductases (SDR) family.</text>
</comment>
<dbReference type="InterPro" id="IPR020904">
    <property type="entry name" value="Sc_DH/Rdtase_CS"/>
</dbReference>
<gene>
    <name evidence="4" type="ORF">B0A52_03273</name>
</gene>
<reference evidence="4 5" key="1">
    <citation type="submission" date="2017-03" db="EMBL/GenBank/DDBJ databases">
        <title>Genomes of endolithic fungi from Antarctica.</title>
        <authorList>
            <person name="Coleine C."/>
            <person name="Masonjones S."/>
            <person name="Stajich J.E."/>
        </authorList>
    </citation>
    <scope>NUCLEOTIDE SEQUENCE [LARGE SCALE GENOMIC DNA]</scope>
    <source>
        <strain evidence="4 5">CCFEE 6314</strain>
    </source>
</reference>
<protein>
    <submittedName>
        <fullName evidence="4">Uncharacterized protein</fullName>
    </submittedName>
</protein>
<dbReference type="FunFam" id="3.40.50.1820:FF:000251">
    <property type="entry name" value="Extracelular serine carboxypeptidase, putative"/>
    <property type="match status" value="1"/>
</dbReference>
<accession>A0A438NBE5</accession>
<dbReference type="Gene3D" id="3.40.50.1820">
    <property type="entry name" value="alpha/beta hydrolase"/>
    <property type="match status" value="2"/>
</dbReference>
<dbReference type="OrthoDB" id="1735038at2759"/>
<dbReference type="EMBL" id="NAJM01000010">
    <property type="protein sequence ID" value="RVX72920.1"/>
    <property type="molecule type" value="Genomic_DNA"/>
</dbReference>
<dbReference type="PANTHER" id="PTHR43618:SF4">
    <property type="entry name" value="SHORT CHAIN DEHYDROGENASE_REDUCTASE FAMILY (AFU_ORTHOLOGUE AFUA_7G04540)"/>
    <property type="match status" value="1"/>
</dbReference>
<evidence type="ECO:0000256" key="1">
    <source>
        <dbReference type="ARBA" id="ARBA00006484"/>
    </source>
</evidence>
<dbReference type="CDD" id="cd05233">
    <property type="entry name" value="SDR_c"/>
    <property type="match status" value="1"/>
</dbReference>
<dbReference type="VEuPathDB" id="FungiDB:PV10_04010"/>
<dbReference type="PROSITE" id="PS00061">
    <property type="entry name" value="ADH_SHORT"/>
    <property type="match status" value="1"/>
</dbReference>
<dbReference type="GO" id="GO:0006508">
    <property type="term" value="P:proteolysis"/>
    <property type="evidence" value="ECO:0007669"/>
    <property type="project" value="InterPro"/>
</dbReference>
<evidence type="ECO:0000256" key="3">
    <source>
        <dbReference type="ARBA" id="ARBA00023002"/>
    </source>
</evidence>
<dbReference type="PANTHER" id="PTHR43618">
    <property type="entry name" value="7-ALPHA-HYDROXYSTEROID DEHYDROGENASE"/>
    <property type="match status" value="1"/>
</dbReference>
<dbReference type="InterPro" id="IPR052178">
    <property type="entry name" value="Sec_Metab_Biosynth_SDR"/>
</dbReference>
<dbReference type="PRINTS" id="PR00081">
    <property type="entry name" value="GDHRDH"/>
</dbReference>
<dbReference type="Pfam" id="PF00106">
    <property type="entry name" value="adh_short"/>
    <property type="match status" value="1"/>
</dbReference>
<dbReference type="InterPro" id="IPR002347">
    <property type="entry name" value="SDR_fam"/>
</dbReference>
<dbReference type="Proteomes" id="UP000288859">
    <property type="component" value="Unassembled WGS sequence"/>
</dbReference>
<dbReference type="Gene3D" id="3.40.50.720">
    <property type="entry name" value="NAD(P)-binding Rossmann-like Domain"/>
    <property type="match status" value="1"/>
</dbReference>
<dbReference type="VEuPathDB" id="FungiDB:PV10_04009"/>
<keyword evidence="3" id="KW-0560">Oxidoreductase</keyword>
<proteinExistence type="inferred from homology"/>
<dbReference type="GO" id="GO:0016491">
    <property type="term" value="F:oxidoreductase activity"/>
    <property type="evidence" value="ECO:0007669"/>
    <property type="project" value="UniProtKB-KW"/>
</dbReference>
<dbReference type="SUPFAM" id="SSF53474">
    <property type="entry name" value="alpha/beta-Hydrolases"/>
    <property type="match status" value="1"/>
</dbReference>
<evidence type="ECO:0000256" key="2">
    <source>
        <dbReference type="ARBA" id="ARBA00022857"/>
    </source>
</evidence>
<name>A0A438NBE5_EXOME</name>
<dbReference type="GO" id="GO:0070008">
    <property type="term" value="F:serine-type exopeptidase activity"/>
    <property type="evidence" value="ECO:0007669"/>
    <property type="project" value="InterPro"/>
</dbReference>
<dbReference type="InterPro" id="IPR036291">
    <property type="entry name" value="NAD(P)-bd_dom_sf"/>
</dbReference>
<dbReference type="AlphaFoldDB" id="A0A438NBE5"/>
<comment type="caution">
    <text evidence="4">The sequence shown here is derived from an EMBL/GenBank/DDBJ whole genome shotgun (WGS) entry which is preliminary data.</text>
</comment>
<organism evidence="4 5">
    <name type="scientific">Exophiala mesophila</name>
    <name type="common">Black yeast-like fungus</name>
    <dbReference type="NCBI Taxonomy" id="212818"/>
    <lineage>
        <taxon>Eukaryota</taxon>
        <taxon>Fungi</taxon>
        <taxon>Dikarya</taxon>
        <taxon>Ascomycota</taxon>
        <taxon>Pezizomycotina</taxon>
        <taxon>Eurotiomycetes</taxon>
        <taxon>Chaetothyriomycetidae</taxon>
        <taxon>Chaetothyriales</taxon>
        <taxon>Herpotrichiellaceae</taxon>
        <taxon>Exophiala</taxon>
    </lineage>
</organism>
<evidence type="ECO:0000313" key="5">
    <source>
        <dbReference type="Proteomes" id="UP000288859"/>
    </source>
</evidence>
<dbReference type="Pfam" id="PF05577">
    <property type="entry name" value="Peptidase_S28"/>
    <property type="match status" value="2"/>
</dbReference>
<dbReference type="InterPro" id="IPR029058">
    <property type="entry name" value="AB_hydrolase_fold"/>
</dbReference>
<evidence type="ECO:0000313" key="4">
    <source>
        <dbReference type="EMBL" id="RVX72920.1"/>
    </source>
</evidence>
<sequence length="782" mass="85355">MSSLAVAKLFGVKNRVALVTGGTSGIGLMIAKGLVSNGAKVYVTALPADDIDGALAELKALATEHGGEAIAFTSDLSSKEGIAAVAEELQRHETHLDILCSNAGIRRDPPTMCNVQSASLDELQASMWSSVHSDWNETFQVNVTAHYFLSVALLKLLAAASDMDIGNGRKGRDEGRGVMIITSSCASMHNCTNIDLTSYATSKAAIDHLVALLACKFARWYVRVNAINPGFVPSKMNPVGDGNNQFAELFKAMPAARIGRMEDIAGAILYLSSEAGAYVDGRSHNLSVPVDHFHNESRYEPHSSETFNLRYFFDAQYYRPGGPVIVLQSGETDATDRLPYLQKGIVAILARATNGIGVVLEHRYYGTSFPTEDLSTENLRFLSTDQAVADQAYFSSHITFPGLEHLDLTAPNTPHIAYGGSYAGGMVAFQRKLYPELTWGAISSSGVTVALYDFWQYYEPIREYAPSDVVETQTELINILDNILDKNDSQQVSELKSLFGLQDLTFSDDFANVVSSSMGYWQSNNWDPEVSSPKFGYYAGNITSDTLLWPGHENLTGSATYLVEAGGWGNESSRLTTRLLNLAGWTEAQSVSSCTSTLDECYGSHNESAAMYADKSVSNYNALSWAYQYCTEWGYIQTGSGVPEDRLPLVSRQLTLEYLTQVCRYAFNISSPPDVEAVNKYGGYNISAERLAIVGGETDPWRPVSPLASLPIRDRLNSTCSSREPLIVIPGAVHHWDENGLFANETTADLPPVGVRDAQAELLEAVQLWLADFAQWNQTRSA</sequence>
<dbReference type="SUPFAM" id="SSF51735">
    <property type="entry name" value="NAD(P)-binding Rossmann-fold domains"/>
    <property type="match status" value="1"/>
</dbReference>
<dbReference type="InterPro" id="IPR008758">
    <property type="entry name" value="Peptidase_S28"/>
</dbReference>
<keyword evidence="2" id="KW-0521">NADP</keyword>